<comment type="caution">
    <text evidence="1">The sequence shown here is derived from an EMBL/GenBank/DDBJ whole genome shotgun (WGS) entry which is preliminary data.</text>
</comment>
<dbReference type="AlphaFoldDB" id="A0A0C2RCJ8"/>
<protein>
    <submittedName>
        <fullName evidence="1">Uncharacterized protein</fullName>
    </submittedName>
</protein>
<gene>
    <name evidence="1" type="ORF">SB78_05255</name>
</gene>
<sequence length="161" mass="18791">MKEKTIFGRIDINQHYKIKIFGFIPDFFSSKSKKSAESFCIANDKFFGLTYAPNVETQEFSYSRDFFVKLDLELTNLSQAVNIRNALLWDAQNQWYAAKDGEEVSIHYATLQEIKELRELVENDKVKLSSHDKTETLELIAQYEQTYPDLIKLMGEEDDII</sequence>
<accession>A0A0C2RCJ8</accession>
<dbReference type="EMBL" id="JWSW01000049">
    <property type="protein sequence ID" value="KIJ88520.1"/>
    <property type="molecule type" value="Genomic_DNA"/>
</dbReference>
<evidence type="ECO:0000313" key="2">
    <source>
        <dbReference type="Proteomes" id="UP000031952"/>
    </source>
</evidence>
<proteinExistence type="predicted"/>
<evidence type="ECO:0000313" key="1">
    <source>
        <dbReference type="EMBL" id="KIJ88520.1"/>
    </source>
</evidence>
<keyword evidence="2" id="KW-1185">Reference proteome</keyword>
<dbReference type="RefSeq" id="WP_041079105.1">
    <property type="nucleotide sequence ID" value="NZ_CP116496.1"/>
</dbReference>
<organism evidence="1 2">
    <name type="scientific">Rickettsia asembonensis</name>
    <dbReference type="NCBI Taxonomy" id="1068590"/>
    <lineage>
        <taxon>Bacteria</taxon>
        <taxon>Pseudomonadati</taxon>
        <taxon>Pseudomonadota</taxon>
        <taxon>Alphaproteobacteria</taxon>
        <taxon>Rickettsiales</taxon>
        <taxon>Rickettsiaceae</taxon>
        <taxon>Rickettsieae</taxon>
        <taxon>Rickettsia</taxon>
        <taxon>spotted fever group</taxon>
    </lineage>
</organism>
<name>A0A0C2RCJ8_9RICK</name>
<reference evidence="1 2" key="1">
    <citation type="submission" date="2014-12" db="EMBL/GenBank/DDBJ databases">
        <title>Whole genome sequence of Candidatus Rickettsia asemboensis strain NMRCii isolated from cat fleas in west Kenya.</title>
        <authorList>
            <person name="Jima D."/>
            <person name="Luce-Fedrow A."/>
            <person name="Yang Y."/>
            <person name="Maina A.N."/>
            <person name="Snesrud E.C."/>
            <person name="Jarman R.G."/>
            <person name="Richards A.L."/>
            <person name="Hang J."/>
        </authorList>
    </citation>
    <scope>NUCLEOTIDE SEQUENCE [LARGE SCALE GENOMIC DNA]</scope>
    <source>
        <strain evidence="1 2">NMRCii</strain>
    </source>
</reference>
<dbReference type="Proteomes" id="UP000031952">
    <property type="component" value="Unassembled WGS sequence"/>
</dbReference>